<dbReference type="Proteomes" id="UP000593561">
    <property type="component" value="Unassembled WGS sequence"/>
</dbReference>
<keyword evidence="2" id="KW-1185">Reference proteome</keyword>
<sequence length="287" mass="32461">MAPVGGVLITDIGGKCFLFRLYYKVDIDQADAGGGSKAGSFIIRTFEILEYDSKSIAKGVTSYMHIRFQIHVRVPLKRRKKIVLGVKREIYAKFKASAMISYFLRDERENDPGIFWGFHYGKVIVERIDVDMDLGLEESPLGGMYVKQRPQFGLSISVVSDGVDLRDSTVGTQYGSQNARSTGSVRQANRSYGGVRRRCGYLNGFNVSVNGSMGDLEGNAWRFTSFYGVPIERFRYYSCSLLRQLAYGLNAPWLAVNNFNKIAYSFEKIWSPVQEKDLIEGLEKDYF</sequence>
<comment type="caution">
    <text evidence="1">The sequence shown here is derived from an EMBL/GenBank/DDBJ whole genome shotgun (WGS) entry which is preliminary data.</text>
</comment>
<accession>A0A7J8QUS5</accession>
<reference evidence="1 2" key="1">
    <citation type="journal article" date="2019" name="Genome Biol. Evol.">
        <title>Insights into the evolution of the New World diploid cottons (Gossypium, subgenus Houzingenia) based on genome sequencing.</title>
        <authorList>
            <person name="Grover C.E."/>
            <person name="Arick M.A. 2nd"/>
            <person name="Thrash A."/>
            <person name="Conover J.L."/>
            <person name="Sanders W.S."/>
            <person name="Peterson D.G."/>
            <person name="Frelichowski J.E."/>
            <person name="Scheffler J.A."/>
            <person name="Scheffler B.E."/>
            <person name="Wendel J.F."/>
        </authorList>
    </citation>
    <scope>NUCLEOTIDE SEQUENCE [LARGE SCALE GENOMIC DNA]</scope>
    <source>
        <strain evidence="1">27</strain>
        <tissue evidence="1">Leaf</tissue>
    </source>
</reference>
<gene>
    <name evidence="1" type="ORF">Godav_017511</name>
</gene>
<evidence type="ECO:0000313" key="2">
    <source>
        <dbReference type="Proteomes" id="UP000593561"/>
    </source>
</evidence>
<proteinExistence type="predicted"/>
<organism evidence="1 2">
    <name type="scientific">Gossypium davidsonii</name>
    <name type="common">Davidson's cotton</name>
    <name type="synonym">Gossypium klotzschianum subsp. davidsonii</name>
    <dbReference type="NCBI Taxonomy" id="34287"/>
    <lineage>
        <taxon>Eukaryota</taxon>
        <taxon>Viridiplantae</taxon>
        <taxon>Streptophyta</taxon>
        <taxon>Embryophyta</taxon>
        <taxon>Tracheophyta</taxon>
        <taxon>Spermatophyta</taxon>
        <taxon>Magnoliopsida</taxon>
        <taxon>eudicotyledons</taxon>
        <taxon>Gunneridae</taxon>
        <taxon>Pentapetalae</taxon>
        <taxon>rosids</taxon>
        <taxon>malvids</taxon>
        <taxon>Malvales</taxon>
        <taxon>Malvaceae</taxon>
        <taxon>Malvoideae</taxon>
        <taxon>Gossypium</taxon>
    </lineage>
</organism>
<dbReference type="AlphaFoldDB" id="A0A7J8QUS5"/>
<protein>
    <submittedName>
        <fullName evidence="1">Uncharacterized protein</fullName>
    </submittedName>
</protein>
<name>A0A7J8QUS5_GOSDV</name>
<evidence type="ECO:0000313" key="1">
    <source>
        <dbReference type="EMBL" id="MBA0604882.1"/>
    </source>
</evidence>
<dbReference type="EMBL" id="JABFAC010000001">
    <property type="protein sequence ID" value="MBA0604882.1"/>
    <property type="molecule type" value="Genomic_DNA"/>
</dbReference>